<proteinExistence type="predicted"/>
<dbReference type="InterPro" id="IPR000014">
    <property type="entry name" value="PAS"/>
</dbReference>
<dbReference type="InterPro" id="IPR036457">
    <property type="entry name" value="PPM-type-like_dom_sf"/>
</dbReference>
<evidence type="ECO:0000259" key="2">
    <source>
        <dbReference type="SMART" id="SM00065"/>
    </source>
</evidence>
<name>A0ABN3RUU8_9ACTN</name>
<dbReference type="InterPro" id="IPR001932">
    <property type="entry name" value="PPM-type_phosphatase-like_dom"/>
</dbReference>
<dbReference type="Proteomes" id="UP001500994">
    <property type="component" value="Unassembled WGS sequence"/>
</dbReference>
<organism evidence="4 5">
    <name type="scientific">Streptomyces lunalinharesii</name>
    <dbReference type="NCBI Taxonomy" id="333384"/>
    <lineage>
        <taxon>Bacteria</taxon>
        <taxon>Bacillati</taxon>
        <taxon>Actinomycetota</taxon>
        <taxon>Actinomycetes</taxon>
        <taxon>Kitasatosporales</taxon>
        <taxon>Streptomycetaceae</taxon>
        <taxon>Streptomyces</taxon>
    </lineage>
</organism>
<evidence type="ECO:0000256" key="1">
    <source>
        <dbReference type="ARBA" id="ARBA00022801"/>
    </source>
</evidence>
<evidence type="ECO:0000259" key="3">
    <source>
        <dbReference type="SMART" id="SM00331"/>
    </source>
</evidence>
<dbReference type="SMART" id="SM00331">
    <property type="entry name" value="PP2C_SIG"/>
    <property type="match status" value="1"/>
</dbReference>
<dbReference type="SMART" id="SM00065">
    <property type="entry name" value="GAF"/>
    <property type="match status" value="1"/>
</dbReference>
<evidence type="ECO:0000313" key="4">
    <source>
        <dbReference type="EMBL" id="GAA2658394.1"/>
    </source>
</evidence>
<dbReference type="InterPro" id="IPR035965">
    <property type="entry name" value="PAS-like_dom_sf"/>
</dbReference>
<comment type="caution">
    <text evidence="4">The sequence shown here is derived from an EMBL/GenBank/DDBJ whole genome shotgun (WGS) entry which is preliminary data.</text>
</comment>
<accession>A0ABN3RUU8</accession>
<dbReference type="InterPro" id="IPR052016">
    <property type="entry name" value="Bact_Sigma-Reg"/>
</dbReference>
<gene>
    <name evidence="4" type="ORF">GCM10009864_26360</name>
</gene>
<dbReference type="EMBL" id="BAAARK010000006">
    <property type="protein sequence ID" value="GAA2658394.1"/>
    <property type="molecule type" value="Genomic_DNA"/>
</dbReference>
<dbReference type="Pfam" id="PF13185">
    <property type="entry name" value="GAF_2"/>
    <property type="match status" value="1"/>
</dbReference>
<dbReference type="SUPFAM" id="SSF81606">
    <property type="entry name" value="PP2C-like"/>
    <property type="match status" value="1"/>
</dbReference>
<dbReference type="CDD" id="cd00130">
    <property type="entry name" value="PAS"/>
    <property type="match status" value="1"/>
</dbReference>
<dbReference type="PANTHER" id="PTHR43156">
    <property type="entry name" value="STAGE II SPORULATION PROTEIN E-RELATED"/>
    <property type="match status" value="1"/>
</dbReference>
<sequence length="681" mass="72804">MADPSLDVFEAAARHRAAAGAGAAPGSVPALARIAFVHAPGGIALLDTCGYELITNPRWENVLGPLPAVGVRPWTARLPAELRRAGRGLLEHALADGDGRPVERLFTLPGTGERDRSVLVKIRNTPALGHCVATAFDVTDELAERQQQLSLALRTASLAAWSVDLTTGEERWFDDSEELYGMRAAAHRLVPRLQEAIAPEHRQAVQEAFADLEDAGDQVETTYAMHDDEGRRRWMRVDARIHPLSTPPHRWLVGVTRDVTDEVDRRGALEETVRQEADRADRIEEIAAALVSASTTGAVGAAITERVPQAMGAIGTLVMRAEHGRFRSLAASGAGTPMAQLLDGMSLDAQVPAARVVRDDRACYISNPQEHRAVTEGDPYDLLSRTQARSWAMLPLSCAGRPSGVLALDFARWHDFPPCERALLSTVAGLTGQALARTALVQDRVELAQAVQHLLMPSRLSQLAGLRMAGRYVPACDGVRIGGDWYDAFPLADGRYALCVGDVEGHDVRAAAVMGQIRTAVRAYSQTEPGPGAVLAKANDLLSSLGGEHFATCTYLVLDEQRGCLEAATAGHVPGVVGHTDDTTELLAPPPGPPLGVQPGSAYVTVSRPLTAVRTLVLLSDGLVEGPELDLDDGLERVRAIVVDHRDASPEDLADALLTVSARTGHLDDAALLVVRQEPTG</sequence>
<feature type="domain" description="PPM-type phosphatase" evidence="3">
    <location>
        <begin position="466"/>
        <end position="677"/>
    </location>
</feature>
<dbReference type="SUPFAM" id="SSF55781">
    <property type="entry name" value="GAF domain-like"/>
    <property type="match status" value="1"/>
</dbReference>
<keyword evidence="1" id="KW-0378">Hydrolase</keyword>
<dbReference type="RefSeq" id="WP_344575306.1">
    <property type="nucleotide sequence ID" value="NZ_BAAARK010000006.1"/>
</dbReference>
<dbReference type="Gene3D" id="3.30.450.40">
    <property type="match status" value="1"/>
</dbReference>
<evidence type="ECO:0000313" key="5">
    <source>
        <dbReference type="Proteomes" id="UP001500994"/>
    </source>
</evidence>
<keyword evidence="5" id="KW-1185">Reference proteome</keyword>
<dbReference type="PANTHER" id="PTHR43156:SF2">
    <property type="entry name" value="STAGE II SPORULATION PROTEIN E"/>
    <property type="match status" value="1"/>
</dbReference>
<dbReference type="Gene3D" id="3.60.40.10">
    <property type="entry name" value="PPM-type phosphatase domain"/>
    <property type="match status" value="1"/>
</dbReference>
<dbReference type="Gene3D" id="3.30.450.20">
    <property type="entry name" value="PAS domain"/>
    <property type="match status" value="1"/>
</dbReference>
<feature type="domain" description="GAF" evidence="2">
    <location>
        <begin position="295"/>
        <end position="445"/>
    </location>
</feature>
<dbReference type="InterPro" id="IPR003018">
    <property type="entry name" value="GAF"/>
</dbReference>
<dbReference type="InterPro" id="IPR029016">
    <property type="entry name" value="GAF-like_dom_sf"/>
</dbReference>
<reference evidence="4 5" key="1">
    <citation type="journal article" date="2019" name="Int. J. Syst. Evol. Microbiol.">
        <title>The Global Catalogue of Microorganisms (GCM) 10K type strain sequencing project: providing services to taxonomists for standard genome sequencing and annotation.</title>
        <authorList>
            <consortium name="The Broad Institute Genomics Platform"/>
            <consortium name="The Broad Institute Genome Sequencing Center for Infectious Disease"/>
            <person name="Wu L."/>
            <person name="Ma J."/>
        </authorList>
    </citation>
    <scope>NUCLEOTIDE SEQUENCE [LARGE SCALE GENOMIC DNA]</scope>
    <source>
        <strain evidence="4 5">JCM 16374</strain>
    </source>
</reference>
<dbReference type="SUPFAM" id="SSF55785">
    <property type="entry name" value="PYP-like sensor domain (PAS domain)"/>
    <property type="match status" value="1"/>
</dbReference>
<protein>
    <submittedName>
        <fullName evidence="4">Uncharacterized protein</fullName>
    </submittedName>
</protein>
<dbReference type="Pfam" id="PF07228">
    <property type="entry name" value="SpoIIE"/>
    <property type="match status" value="1"/>
</dbReference>